<reference evidence="2" key="1">
    <citation type="journal article" date="2023" name="Nat. Plants">
        <title>Single-cell RNA sequencing provides a high-resolution roadmap for understanding the multicellular compartmentation of specialized metabolism.</title>
        <authorList>
            <person name="Sun S."/>
            <person name="Shen X."/>
            <person name="Li Y."/>
            <person name="Li Y."/>
            <person name="Wang S."/>
            <person name="Li R."/>
            <person name="Zhang H."/>
            <person name="Shen G."/>
            <person name="Guo B."/>
            <person name="Wei J."/>
            <person name="Xu J."/>
            <person name="St-Pierre B."/>
            <person name="Chen S."/>
            <person name="Sun C."/>
        </authorList>
    </citation>
    <scope>NUCLEOTIDE SEQUENCE [LARGE SCALE GENOMIC DNA]</scope>
</reference>
<name>A0ACC0AW56_CATRO</name>
<comment type="caution">
    <text evidence="1">The sequence shown here is derived from an EMBL/GenBank/DDBJ whole genome shotgun (WGS) entry which is preliminary data.</text>
</comment>
<proteinExistence type="predicted"/>
<evidence type="ECO:0000313" key="2">
    <source>
        <dbReference type="Proteomes" id="UP001060085"/>
    </source>
</evidence>
<keyword evidence="2" id="KW-1185">Reference proteome</keyword>
<dbReference type="EMBL" id="CM044705">
    <property type="protein sequence ID" value="KAI5665233.1"/>
    <property type="molecule type" value="Genomic_DNA"/>
</dbReference>
<organism evidence="1 2">
    <name type="scientific">Catharanthus roseus</name>
    <name type="common">Madagascar periwinkle</name>
    <name type="synonym">Vinca rosea</name>
    <dbReference type="NCBI Taxonomy" id="4058"/>
    <lineage>
        <taxon>Eukaryota</taxon>
        <taxon>Viridiplantae</taxon>
        <taxon>Streptophyta</taxon>
        <taxon>Embryophyta</taxon>
        <taxon>Tracheophyta</taxon>
        <taxon>Spermatophyta</taxon>
        <taxon>Magnoliopsida</taxon>
        <taxon>eudicotyledons</taxon>
        <taxon>Gunneridae</taxon>
        <taxon>Pentapetalae</taxon>
        <taxon>asterids</taxon>
        <taxon>lamiids</taxon>
        <taxon>Gentianales</taxon>
        <taxon>Apocynaceae</taxon>
        <taxon>Rauvolfioideae</taxon>
        <taxon>Vinceae</taxon>
        <taxon>Catharanthinae</taxon>
        <taxon>Catharanthus</taxon>
    </lineage>
</organism>
<protein>
    <submittedName>
        <fullName evidence="1">Uncharacterized protein</fullName>
    </submittedName>
</protein>
<gene>
    <name evidence="1" type="ORF">M9H77_24556</name>
</gene>
<evidence type="ECO:0000313" key="1">
    <source>
        <dbReference type="EMBL" id="KAI5665233.1"/>
    </source>
</evidence>
<dbReference type="Proteomes" id="UP001060085">
    <property type="component" value="Linkage Group LG05"/>
</dbReference>
<sequence length="431" mass="46932">MLFLLSSSSSSLTTSPLLSLSRTPSLRFSLSSILAIARPHSHCHSLISAMSTSLSSHAFAGNPTRLKTPKPSDPFSPTSAFQTLKTLLSSHNLELSSPVFKVLPFRKGRPLAGSSADTESGSGAPSWHLGWLSLRECKTFVENSEVNFNEDSLIYLGSRVEDDAVYWAVDLSEASGLVSVLGARQFCFVELRTLMVATDWADARAMGELAVAGHAKALLEWHSISRFCGYCGSKTIPMEAGRRKQCSNELCKIRVYPRVDPVVIMLVIDKENDRALLSRQSRFVPRMWSCLAGFIEPGESLEEAVRRETFEETGIEVGDVIYHSSQPWPVGPSGIPCQVMVGFFAYKALTFAEYKKAQRTAATKVDQMCKGVEKGQSLSADFNVESGELASMFIPGPFAIAHHLISSWANGTTVNGAEAHIKQPASSLSSL</sequence>
<accession>A0ACC0AW56</accession>